<protein>
    <submittedName>
        <fullName evidence="1">Uncharacterized protein</fullName>
    </submittedName>
</protein>
<sequence>MNKPDKELNDLLLTQLYLCWSLCSENSELQEVIFGKTHCGE</sequence>
<dbReference type="EMBL" id="AKWH02000023">
    <property type="protein sequence ID" value="EKO52442.1"/>
    <property type="molecule type" value="Genomic_DNA"/>
</dbReference>
<reference evidence="1" key="1">
    <citation type="submission" date="2012-10" db="EMBL/GenBank/DDBJ databases">
        <authorList>
            <person name="Harkins D.M."/>
            <person name="Durkin A.S."/>
            <person name="Brinkac L.M."/>
            <person name="Selengut J.D."/>
            <person name="Sanka R."/>
            <person name="DePew J."/>
            <person name="Purushe J."/>
            <person name="Picardeau M."/>
            <person name="Werts C."/>
            <person name="Goarant C."/>
            <person name="Vinetz J.M."/>
            <person name="Sutton G.G."/>
            <person name="Nelson W.C."/>
            <person name="Fouts D.E."/>
        </authorList>
    </citation>
    <scope>NUCLEOTIDE SEQUENCE [LARGE SCALE GENOMIC DNA]</scope>
    <source>
        <strain evidence="1">200802841</strain>
    </source>
</reference>
<keyword evidence="2" id="KW-1185">Reference proteome</keyword>
<dbReference type="Proteomes" id="UP000006339">
    <property type="component" value="Unassembled WGS sequence"/>
</dbReference>
<comment type="caution">
    <text evidence="1">The sequence shown here is derived from an EMBL/GenBank/DDBJ whole genome shotgun (WGS) entry which is preliminary data.</text>
</comment>
<name>A0A828XXZ7_9LEPT</name>
<accession>A0A828XXZ7</accession>
<organism evidence="1 2">
    <name type="scientific">Leptospira kirschneri str. 200802841</name>
    <dbReference type="NCBI Taxonomy" id="1193047"/>
    <lineage>
        <taxon>Bacteria</taxon>
        <taxon>Pseudomonadati</taxon>
        <taxon>Spirochaetota</taxon>
        <taxon>Spirochaetia</taxon>
        <taxon>Leptospirales</taxon>
        <taxon>Leptospiraceae</taxon>
        <taxon>Leptospira</taxon>
    </lineage>
</organism>
<gene>
    <name evidence="1" type="ORF">LEP1GSC131_1516</name>
</gene>
<proteinExistence type="predicted"/>
<evidence type="ECO:0000313" key="1">
    <source>
        <dbReference type="EMBL" id="EKO52442.1"/>
    </source>
</evidence>
<evidence type="ECO:0000313" key="2">
    <source>
        <dbReference type="Proteomes" id="UP000006339"/>
    </source>
</evidence>
<dbReference type="AlphaFoldDB" id="A0A828XXZ7"/>